<feature type="region of interest" description="Disordered" evidence="1">
    <location>
        <begin position="227"/>
        <end position="264"/>
    </location>
</feature>
<dbReference type="AlphaFoldDB" id="A0AAV0WUF2"/>
<organism evidence="3 4">
    <name type="scientific">Macrosiphum euphorbiae</name>
    <name type="common">potato aphid</name>
    <dbReference type="NCBI Taxonomy" id="13131"/>
    <lineage>
        <taxon>Eukaryota</taxon>
        <taxon>Metazoa</taxon>
        <taxon>Ecdysozoa</taxon>
        <taxon>Arthropoda</taxon>
        <taxon>Hexapoda</taxon>
        <taxon>Insecta</taxon>
        <taxon>Pterygota</taxon>
        <taxon>Neoptera</taxon>
        <taxon>Paraneoptera</taxon>
        <taxon>Hemiptera</taxon>
        <taxon>Sternorrhyncha</taxon>
        <taxon>Aphidomorpha</taxon>
        <taxon>Aphidoidea</taxon>
        <taxon>Aphididae</taxon>
        <taxon>Macrosiphini</taxon>
        <taxon>Macrosiphum</taxon>
    </lineage>
</organism>
<dbReference type="PROSITE" id="PS50280">
    <property type="entry name" value="SET"/>
    <property type="match status" value="1"/>
</dbReference>
<feature type="compositionally biased region" description="Basic and acidic residues" evidence="1">
    <location>
        <begin position="236"/>
        <end position="249"/>
    </location>
</feature>
<reference evidence="3 4" key="1">
    <citation type="submission" date="2023-01" db="EMBL/GenBank/DDBJ databases">
        <authorList>
            <person name="Whitehead M."/>
        </authorList>
    </citation>
    <scope>NUCLEOTIDE SEQUENCE [LARGE SCALE GENOMIC DNA]</scope>
</reference>
<protein>
    <recommendedName>
        <fullName evidence="2">SET domain-containing protein</fullName>
    </recommendedName>
</protein>
<evidence type="ECO:0000313" key="4">
    <source>
        <dbReference type="Proteomes" id="UP001160148"/>
    </source>
</evidence>
<dbReference type="PANTHER" id="PTHR12977:SF4">
    <property type="entry name" value="HISTONE-LYSINE N-METHYLTRANSFERASE KMT5B"/>
    <property type="match status" value="1"/>
</dbReference>
<accession>A0AAV0WUF2</accession>
<feature type="domain" description="SET" evidence="2">
    <location>
        <begin position="77"/>
        <end position="190"/>
    </location>
</feature>
<evidence type="ECO:0000259" key="2">
    <source>
        <dbReference type="PROSITE" id="PS50280"/>
    </source>
</evidence>
<dbReference type="InterPro" id="IPR046341">
    <property type="entry name" value="SET_dom_sf"/>
</dbReference>
<evidence type="ECO:0000313" key="3">
    <source>
        <dbReference type="EMBL" id="CAI6359675.1"/>
    </source>
</evidence>
<dbReference type="CDD" id="cd10524">
    <property type="entry name" value="SET_Suv4-20-like"/>
    <property type="match status" value="1"/>
</dbReference>
<dbReference type="EMBL" id="CARXXK010000002">
    <property type="protein sequence ID" value="CAI6359675.1"/>
    <property type="molecule type" value="Genomic_DNA"/>
</dbReference>
<dbReference type="InterPro" id="IPR039977">
    <property type="entry name" value="Suv4-20/Set9"/>
</dbReference>
<keyword evidence="4" id="KW-1185">Reference proteome</keyword>
<comment type="caution">
    <text evidence="3">The sequence shown here is derived from an EMBL/GenBank/DDBJ whole genome shotgun (WGS) entry which is preliminary data.</text>
</comment>
<dbReference type="SMART" id="SM00317">
    <property type="entry name" value="SET"/>
    <property type="match status" value="1"/>
</dbReference>
<sequence length="280" mass="32255">MTTSGQPRYMDDEEWPLKCDRRAAVLCVADDACLNSILDRILGIQTHRNKTPQFHFKDSEIRHIINKQQLIYKAFCNNPVPYTIQKHNRFDELNGAKVVATKHIKKNIVLFELCGQLYPFSDKFLIPGVNDFSTVTSSVNDKDYMFLGPVAFINHDCHPNTQWHSRTKTLSCVKTLRDIFTNEEITVFYGPNFFGVNNRYCKCKTCEDHHRGFFSVKKAVSMDIEQDKVTQPTSKDLQDINKSDNSDCKNDDDDRSGSRNLNTNTGNNNAHLSYLFMSFM</sequence>
<dbReference type="Pfam" id="PF00856">
    <property type="entry name" value="SET"/>
    <property type="match status" value="1"/>
</dbReference>
<dbReference type="InterPro" id="IPR001214">
    <property type="entry name" value="SET_dom"/>
</dbReference>
<name>A0AAV0WUF2_9HEMI</name>
<dbReference type="Proteomes" id="UP001160148">
    <property type="component" value="Unassembled WGS sequence"/>
</dbReference>
<proteinExistence type="predicted"/>
<dbReference type="SUPFAM" id="SSF82199">
    <property type="entry name" value="SET domain"/>
    <property type="match status" value="1"/>
</dbReference>
<dbReference type="PANTHER" id="PTHR12977">
    <property type="entry name" value="SUPPRESSOR OF VARIEGATION 4-20-RELATED"/>
    <property type="match status" value="1"/>
</dbReference>
<dbReference type="Gene3D" id="2.170.270.10">
    <property type="entry name" value="SET domain"/>
    <property type="match status" value="1"/>
</dbReference>
<dbReference type="GO" id="GO:0042799">
    <property type="term" value="F:histone H4K20 methyltransferase activity"/>
    <property type="evidence" value="ECO:0007669"/>
    <property type="project" value="TreeGrafter"/>
</dbReference>
<evidence type="ECO:0000256" key="1">
    <source>
        <dbReference type="SAM" id="MobiDB-lite"/>
    </source>
</evidence>
<gene>
    <name evidence="3" type="ORF">MEUPH1_LOCUS15062</name>
</gene>
<dbReference type="GO" id="GO:0005634">
    <property type="term" value="C:nucleus"/>
    <property type="evidence" value="ECO:0007669"/>
    <property type="project" value="TreeGrafter"/>
</dbReference>